<dbReference type="PANTHER" id="PTHR35010:SF2">
    <property type="entry name" value="BLL4672 PROTEIN"/>
    <property type="match status" value="1"/>
</dbReference>
<dbReference type="InterPro" id="IPR001387">
    <property type="entry name" value="Cro/C1-type_HTH"/>
</dbReference>
<gene>
    <name evidence="3" type="ORF">RM698_25585</name>
</gene>
<dbReference type="RefSeq" id="WP_010264746.1">
    <property type="nucleotide sequence ID" value="NZ_JAVRET010000080.1"/>
</dbReference>
<dbReference type="Gene3D" id="3.30.450.180">
    <property type="match status" value="1"/>
</dbReference>
<reference evidence="4" key="1">
    <citation type="submission" date="2023-07" db="EMBL/GenBank/DDBJ databases">
        <title>30 novel species of actinomycetes from the DSMZ collection.</title>
        <authorList>
            <person name="Nouioui I."/>
        </authorList>
    </citation>
    <scope>NUCLEOTIDE SEQUENCE [LARGE SCALE GENOMIC DNA]</scope>
    <source>
        <strain evidence="4">DSM 41979</strain>
    </source>
</reference>
<dbReference type="PANTHER" id="PTHR35010">
    <property type="entry name" value="BLL4672 PROTEIN-RELATED"/>
    <property type="match status" value="1"/>
</dbReference>
<dbReference type="EMBL" id="JAVRET010000080">
    <property type="protein sequence ID" value="MDT0412408.1"/>
    <property type="molecule type" value="Genomic_DNA"/>
</dbReference>
<dbReference type="InterPro" id="IPR010982">
    <property type="entry name" value="Lambda_DNA-bd_dom_sf"/>
</dbReference>
<evidence type="ECO:0000259" key="2">
    <source>
        <dbReference type="PROSITE" id="PS50943"/>
    </source>
</evidence>
<dbReference type="Pfam" id="PF13560">
    <property type="entry name" value="HTH_31"/>
    <property type="match status" value="1"/>
</dbReference>
<evidence type="ECO:0000256" key="1">
    <source>
        <dbReference type="SAM" id="MobiDB-lite"/>
    </source>
</evidence>
<name>A0ABU2R6U2_9ACTN</name>
<dbReference type="InterPro" id="IPR041413">
    <property type="entry name" value="MLTR_LBD"/>
</dbReference>
<dbReference type="Proteomes" id="UP001183610">
    <property type="component" value="Unassembled WGS sequence"/>
</dbReference>
<sequence length="296" mass="32232">MPAESPSSSSAPTPLAAFLRARRALVRPEDVGLTGSARRRLPGLRREEVAALAEISAAYYLRLERGRDRHPSPEVADALADVLRLDADARAHLRALALGRPRHPAPHAPETVPEPVRRLVLSRRDTPAYVQGRYHDVLVANPLATALSPSYRPGVNLLRAVFLDETPRPLYEDWESVIAALVASLRVRDAPGLAPLVAELREKSADFRRLWARHDVSPRTAGRTRLLHPDLGPLDLAYEKLTVLPDEGQVLVVYHAERGSRTAGLLASLGERLGRPPPSPLSSAPAATPSPPGRRA</sequence>
<dbReference type="SMART" id="SM00530">
    <property type="entry name" value="HTH_XRE"/>
    <property type="match status" value="1"/>
</dbReference>
<evidence type="ECO:0000313" key="4">
    <source>
        <dbReference type="Proteomes" id="UP001183610"/>
    </source>
</evidence>
<protein>
    <submittedName>
        <fullName evidence="3">Helix-turn-helix transcriptional regulator</fullName>
    </submittedName>
</protein>
<dbReference type="PROSITE" id="PS50943">
    <property type="entry name" value="HTH_CROC1"/>
    <property type="match status" value="1"/>
</dbReference>
<feature type="domain" description="HTH cro/C1-type" evidence="2">
    <location>
        <begin position="37"/>
        <end position="90"/>
    </location>
</feature>
<dbReference type="CDD" id="cd00093">
    <property type="entry name" value="HTH_XRE"/>
    <property type="match status" value="1"/>
</dbReference>
<organism evidence="3 4">
    <name type="scientific">Streptomyces evansiae</name>
    <dbReference type="NCBI Taxonomy" id="3075535"/>
    <lineage>
        <taxon>Bacteria</taxon>
        <taxon>Bacillati</taxon>
        <taxon>Actinomycetota</taxon>
        <taxon>Actinomycetes</taxon>
        <taxon>Kitasatosporales</taxon>
        <taxon>Streptomycetaceae</taxon>
        <taxon>Streptomyces</taxon>
    </lineage>
</organism>
<feature type="region of interest" description="Disordered" evidence="1">
    <location>
        <begin position="270"/>
        <end position="296"/>
    </location>
</feature>
<dbReference type="Pfam" id="PF17765">
    <property type="entry name" value="MLTR_LBD"/>
    <property type="match status" value="1"/>
</dbReference>
<keyword evidence="4" id="KW-1185">Reference proteome</keyword>
<proteinExistence type="predicted"/>
<accession>A0ABU2R6U2</accession>
<evidence type="ECO:0000313" key="3">
    <source>
        <dbReference type="EMBL" id="MDT0412408.1"/>
    </source>
</evidence>
<comment type="caution">
    <text evidence="3">The sequence shown here is derived from an EMBL/GenBank/DDBJ whole genome shotgun (WGS) entry which is preliminary data.</text>
</comment>
<dbReference type="SUPFAM" id="SSF47413">
    <property type="entry name" value="lambda repressor-like DNA-binding domains"/>
    <property type="match status" value="1"/>
</dbReference>
<dbReference type="Gene3D" id="1.10.260.40">
    <property type="entry name" value="lambda repressor-like DNA-binding domains"/>
    <property type="match status" value="1"/>
</dbReference>